<dbReference type="InterPro" id="IPR014720">
    <property type="entry name" value="dsRBD_dom"/>
</dbReference>
<feature type="domain" description="DRBM" evidence="4">
    <location>
        <begin position="147"/>
        <end position="216"/>
    </location>
</feature>
<evidence type="ECO:0000256" key="1">
    <source>
        <dbReference type="ARBA" id="ARBA00022737"/>
    </source>
</evidence>
<keyword evidence="2 3" id="KW-0694">RNA-binding</keyword>
<name>A0A7N0TTK5_KALFE</name>
<keyword evidence="6" id="KW-1185">Reference proteome</keyword>
<dbReference type="AlphaFoldDB" id="A0A7N0TTK5"/>
<keyword evidence="1" id="KW-0677">Repeat</keyword>
<dbReference type="SMART" id="SM00358">
    <property type="entry name" value="DSRM"/>
    <property type="match status" value="3"/>
</dbReference>
<dbReference type="Gramene" id="Kaladp0045s0366.1.v1.1">
    <property type="protein sequence ID" value="Kaladp0045s0366.1.v1.1"/>
    <property type="gene ID" value="Kaladp0045s0366.v1.1"/>
</dbReference>
<protein>
    <recommendedName>
        <fullName evidence="4">DRBM domain-containing protein</fullName>
    </recommendedName>
</protein>
<dbReference type="SUPFAM" id="SSF54768">
    <property type="entry name" value="dsRNA-binding domain-like"/>
    <property type="match status" value="3"/>
</dbReference>
<dbReference type="OMA" id="FPQPSLC"/>
<organism evidence="5 6">
    <name type="scientific">Kalanchoe fedtschenkoi</name>
    <name type="common">Lavender scallops</name>
    <name type="synonym">South American air plant</name>
    <dbReference type="NCBI Taxonomy" id="63787"/>
    <lineage>
        <taxon>Eukaryota</taxon>
        <taxon>Viridiplantae</taxon>
        <taxon>Streptophyta</taxon>
        <taxon>Embryophyta</taxon>
        <taxon>Tracheophyta</taxon>
        <taxon>Spermatophyta</taxon>
        <taxon>Magnoliopsida</taxon>
        <taxon>eudicotyledons</taxon>
        <taxon>Gunneridae</taxon>
        <taxon>Pentapetalae</taxon>
        <taxon>Saxifragales</taxon>
        <taxon>Crassulaceae</taxon>
        <taxon>Kalanchoe</taxon>
    </lineage>
</organism>
<dbReference type="Proteomes" id="UP000594263">
    <property type="component" value="Unplaced"/>
</dbReference>
<accession>A0A7N0TTK5</accession>
<evidence type="ECO:0000259" key="4">
    <source>
        <dbReference type="PROSITE" id="PS50137"/>
    </source>
</evidence>
<dbReference type="EnsemblPlants" id="Kaladp0045s0366.1.v1.1">
    <property type="protein sequence ID" value="Kaladp0045s0366.1.v1.1"/>
    <property type="gene ID" value="Kaladp0045s0366.v1.1"/>
</dbReference>
<evidence type="ECO:0000313" key="6">
    <source>
        <dbReference type="Proteomes" id="UP000594263"/>
    </source>
</evidence>
<dbReference type="PANTHER" id="PTHR46031:SF16">
    <property type="entry name" value="DOUBLE-STRANDED RNA-BINDING PROTEIN 4"/>
    <property type="match status" value="1"/>
</dbReference>
<dbReference type="GO" id="GO:0003723">
    <property type="term" value="F:RNA binding"/>
    <property type="evidence" value="ECO:0007669"/>
    <property type="project" value="UniProtKB-UniRule"/>
</dbReference>
<sequence length="438" mass="47140">MSRIPGQEGMHKSQLQELCQRRSWPLPEYTTLQEGPPHRPSFKATVVVNGLAFHTSDYLKRAKDAHTEAAKLALSHFTSTSTAPENKIMVSTAQDCAGIGEASSVSINLNKQPTTDEVGTLVQHEQAHPPENASGAKPNKHPGDLHMYKNQLQSVVMKKGYGLPIYTFEREGPPHNSRFKAKVTVNGQTYESANLFSTLKESEQAAAKVALFSLVPPESQDVSLDNSIFKNLLQEYAQKSGLQLPTYDTTGSGAHHIPKFVSTVVVGGNTFSGQEAKTKKLAEMNAAKVAYTCLSRCGNLGPSSSVSIYVPKGVSASNLKATDTADSRETSKLGASSKLIDSQGVSGLPDLHYLGKTPSRPREAVECIPSSQIEGSSPLHGSVPDSIVDMLSGPTSSVCNVVRVYPRRLNIDCPVGAVVKHSSDKWEAVRFPGKQSDD</sequence>
<proteinExistence type="predicted"/>
<dbReference type="Pfam" id="PF00035">
    <property type="entry name" value="dsrm"/>
    <property type="match status" value="3"/>
</dbReference>
<feature type="domain" description="DRBM" evidence="4">
    <location>
        <begin position="228"/>
        <end position="296"/>
    </location>
</feature>
<evidence type="ECO:0000313" key="5">
    <source>
        <dbReference type="EnsemblPlants" id="Kaladp0045s0366.1.v1.1"/>
    </source>
</evidence>
<dbReference type="Gene3D" id="3.30.160.20">
    <property type="match status" value="3"/>
</dbReference>
<feature type="domain" description="DRBM" evidence="4">
    <location>
        <begin position="10"/>
        <end position="79"/>
    </location>
</feature>
<reference evidence="5" key="1">
    <citation type="submission" date="2021-01" db="UniProtKB">
        <authorList>
            <consortium name="EnsemblPlants"/>
        </authorList>
    </citation>
    <scope>IDENTIFICATION</scope>
</reference>
<evidence type="ECO:0000256" key="3">
    <source>
        <dbReference type="PROSITE-ProRule" id="PRU00266"/>
    </source>
</evidence>
<dbReference type="PROSITE" id="PS50137">
    <property type="entry name" value="DS_RBD"/>
    <property type="match status" value="3"/>
</dbReference>
<dbReference type="PANTHER" id="PTHR46031">
    <property type="match status" value="1"/>
</dbReference>
<evidence type="ECO:0000256" key="2">
    <source>
        <dbReference type="ARBA" id="ARBA00022884"/>
    </source>
</evidence>